<keyword evidence="3" id="KW-0966">Cell projection</keyword>
<gene>
    <name evidence="3" type="ORF">FQB35_07720</name>
</gene>
<dbReference type="Pfam" id="PF03963">
    <property type="entry name" value="FlgD"/>
    <property type="match status" value="1"/>
</dbReference>
<sequence>MSVKGAGGIGDYYDKLTYKPINKKEEKQKEEAKFTKNGKLGKDQFLKLLVTQLKYQDPLNPMEDKEFISQMAQFSSLEQMQNLNKSMEDLTSEIKNNNDAILTVNQMNYNLNKEMLNELINISKALESYGIKSEEREGRGISGGDENE</sequence>
<accession>A0A5C0SCN1</accession>
<keyword evidence="4" id="KW-1185">Reference proteome</keyword>
<keyword evidence="2" id="KW-1005">Bacterial flagellum biogenesis</keyword>
<evidence type="ECO:0000256" key="2">
    <source>
        <dbReference type="ARBA" id="ARBA00022795"/>
    </source>
</evidence>
<organism evidence="3 4">
    <name type="scientific">Crassaminicella thermophila</name>
    <dbReference type="NCBI Taxonomy" id="2599308"/>
    <lineage>
        <taxon>Bacteria</taxon>
        <taxon>Bacillati</taxon>
        <taxon>Bacillota</taxon>
        <taxon>Clostridia</taxon>
        <taxon>Eubacteriales</taxon>
        <taxon>Clostridiaceae</taxon>
        <taxon>Crassaminicella</taxon>
    </lineage>
</organism>
<evidence type="ECO:0000256" key="1">
    <source>
        <dbReference type="ARBA" id="ARBA00010577"/>
    </source>
</evidence>
<evidence type="ECO:0000313" key="3">
    <source>
        <dbReference type="EMBL" id="QEK12273.1"/>
    </source>
</evidence>
<proteinExistence type="inferred from homology"/>
<dbReference type="KEGG" id="crs:FQB35_07720"/>
<dbReference type="Proteomes" id="UP000324646">
    <property type="component" value="Chromosome"/>
</dbReference>
<evidence type="ECO:0000313" key="4">
    <source>
        <dbReference type="Proteomes" id="UP000324646"/>
    </source>
</evidence>
<dbReference type="OrthoDB" id="280334at2"/>
<dbReference type="EMBL" id="CP042243">
    <property type="protein sequence ID" value="QEK12273.1"/>
    <property type="molecule type" value="Genomic_DNA"/>
</dbReference>
<dbReference type="GO" id="GO:0044781">
    <property type="term" value="P:bacterial-type flagellum organization"/>
    <property type="evidence" value="ECO:0007669"/>
    <property type="project" value="UniProtKB-KW"/>
</dbReference>
<reference evidence="3 4" key="1">
    <citation type="submission" date="2019-07" db="EMBL/GenBank/DDBJ databases">
        <title>Complete genome of Crassaminicella thermophila SY095.</title>
        <authorList>
            <person name="Li X."/>
        </authorList>
    </citation>
    <scope>NUCLEOTIDE SEQUENCE [LARGE SCALE GENOMIC DNA]</scope>
    <source>
        <strain evidence="3 4">SY095</strain>
    </source>
</reference>
<dbReference type="InterPro" id="IPR005648">
    <property type="entry name" value="FlgD"/>
</dbReference>
<protein>
    <submittedName>
        <fullName evidence="3">Flagellar hook capping protein</fullName>
    </submittedName>
</protein>
<dbReference type="AlphaFoldDB" id="A0A5C0SCN1"/>
<keyword evidence="3" id="KW-0969">Cilium</keyword>
<comment type="similarity">
    <text evidence="1">Belongs to the FlgD family.</text>
</comment>
<name>A0A5C0SCN1_CRATE</name>
<keyword evidence="3" id="KW-0282">Flagellum</keyword>